<dbReference type="InterPro" id="IPR040086">
    <property type="entry name" value="MJ0683-like"/>
</dbReference>
<dbReference type="Pfam" id="PF04055">
    <property type="entry name" value="Radical_SAM"/>
    <property type="match status" value="1"/>
</dbReference>
<dbReference type="Gene3D" id="3.80.30.30">
    <property type="match status" value="1"/>
</dbReference>
<dbReference type="RefSeq" id="WP_206716750.1">
    <property type="nucleotide sequence ID" value="NZ_CP071091.1"/>
</dbReference>
<dbReference type="InterPro" id="IPR058240">
    <property type="entry name" value="rSAM_sf"/>
</dbReference>
<dbReference type="SFLD" id="SFLDG01084">
    <property type="entry name" value="Uncharacterised_Radical_SAM_Su"/>
    <property type="match status" value="1"/>
</dbReference>
<dbReference type="Proteomes" id="UP000663090">
    <property type="component" value="Chromosome"/>
</dbReference>
<proteinExistence type="predicted"/>
<keyword evidence="1" id="KW-0479">Metal-binding</keyword>
<sequence>MKLTFEEYQPRQVVHVHKRVDGPWFWTRYSAHPYVGCRSGCTFCYLRGGRYLGKRDPATFDTLIQVKTNVVERLRSELSRLERDVLACGDWQQPAEDRYRLSRQMLEVAHELSFPVFIVERSPLLERDLDLLKALSRRSWVGVVISFSNLSPRLKAAFEPRSPGLQRRLQCMERLASAGILVGASLMPIIPFVGDDTAHLDEAVRMTAAHGGKFVLGAGMSMEGEQAALTWEAAGRLEPSLPGRWRKLYGNEPDGTPSSSAPREYKARIGQQVRELCERHGVLARMPRYIPEGPLAVNKWVAERLFLKCWELDLELASPSRVWAYRKAAWTVDVLPRSIVDIHQQQPGTGLRRLPEMGEAVARDIERWLLEWPAMRKERVRAASPSTFGPLFDAPEEKP</sequence>
<organism evidence="5 6">
    <name type="scientific">Myxococcus landrumensis</name>
    <dbReference type="NCBI Taxonomy" id="2813577"/>
    <lineage>
        <taxon>Bacteria</taxon>
        <taxon>Pseudomonadati</taxon>
        <taxon>Myxococcota</taxon>
        <taxon>Myxococcia</taxon>
        <taxon>Myxococcales</taxon>
        <taxon>Cystobacterineae</taxon>
        <taxon>Myxococcaceae</taxon>
        <taxon>Myxococcus</taxon>
    </lineage>
</organism>
<keyword evidence="2" id="KW-0408">Iron</keyword>
<evidence type="ECO:0000256" key="1">
    <source>
        <dbReference type="ARBA" id="ARBA00022723"/>
    </source>
</evidence>
<accession>A0ABX7NFE1</accession>
<dbReference type="SUPFAM" id="SSF102114">
    <property type="entry name" value="Radical SAM enzymes"/>
    <property type="match status" value="1"/>
</dbReference>
<dbReference type="PANTHER" id="PTHR43432:SF5">
    <property type="entry name" value="ELP3_MIAA_NIFB-LIKE RADICAL SAM CORE DOMAIN-CONTAINING PROTEIN"/>
    <property type="match status" value="1"/>
</dbReference>
<reference evidence="5 6" key="1">
    <citation type="submission" date="2021-02" db="EMBL/GenBank/DDBJ databases">
        <title>De Novo genome assembly of isolated myxobacteria.</title>
        <authorList>
            <person name="Stevens D.C."/>
        </authorList>
    </citation>
    <scope>NUCLEOTIDE SEQUENCE [LARGE SCALE GENOMIC DNA]</scope>
    <source>
        <strain evidence="5 6">SCHIC003</strain>
    </source>
</reference>
<dbReference type="InterPro" id="IPR007197">
    <property type="entry name" value="rSAM"/>
</dbReference>
<dbReference type="PANTHER" id="PTHR43432">
    <property type="entry name" value="SLR0285 PROTEIN"/>
    <property type="match status" value="1"/>
</dbReference>
<feature type="domain" description="Radical SAM core" evidence="4">
    <location>
        <begin position="33"/>
        <end position="197"/>
    </location>
</feature>
<keyword evidence="3" id="KW-0411">Iron-sulfur</keyword>
<name>A0ABX7NFE1_9BACT</name>
<keyword evidence="6" id="KW-1185">Reference proteome</keyword>
<dbReference type="SFLD" id="SFLDS00029">
    <property type="entry name" value="Radical_SAM"/>
    <property type="match status" value="1"/>
</dbReference>
<evidence type="ECO:0000313" key="5">
    <source>
        <dbReference type="EMBL" id="QSQ15008.1"/>
    </source>
</evidence>
<dbReference type="InterPro" id="IPR027421">
    <property type="entry name" value="DNA_pol_lamdba_lyase_dom_sf"/>
</dbReference>
<dbReference type="SUPFAM" id="SSF47802">
    <property type="entry name" value="DNA polymerase beta, N-terminal domain-like"/>
    <property type="match status" value="1"/>
</dbReference>
<gene>
    <name evidence="5" type="ORF">JY572_02680</name>
</gene>
<evidence type="ECO:0000256" key="3">
    <source>
        <dbReference type="ARBA" id="ARBA00023014"/>
    </source>
</evidence>
<dbReference type="EMBL" id="CP071091">
    <property type="protein sequence ID" value="QSQ15008.1"/>
    <property type="molecule type" value="Genomic_DNA"/>
</dbReference>
<evidence type="ECO:0000256" key="2">
    <source>
        <dbReference type="ARBA" id="ARBA00023004"/>
    </source>
</evidence>
<protein>
    <recommendedName>
        <fullName evidence="4">Radical SAM core domain-containing protein</fullName>
    </recommendedName>
</protein>
<evidence type="ECO:0000259" key="4">
    <source>
        <dbReference type="Pfam" id="PF04055"/>
    </source>
</evidence>
<evidence type="ECO:0000313" key="6">
    <source>
        <dbReference type="Proteomes" id="UP000663090"/>
    </source>
</evidence>
<dbReference type="Gene3D" id="1.10.150.110">
    <property type="entry name" value="DNA polymerase beta, N-terminal domain-like"/>
    <property type="match status" value="1"/>
</dbReference>